<protein>
    <submittedName>
        <fullName evidence="4">40S ribosomal protein S24</fullName>
    </submittedName>
</protein>
<proteinExistence type="predicted"/>
<dbReference type="STRING" id="103827.A0A0N5CPU8"/>
<dbReference type="OrthoDB" id="29563at2759"/>
<keyword evidence="1" id="KW-0175">Coiled coil</keyword>
<sequence length="102" mass="11452">MALSKLRDTVVTNFNERGDEIRKHWGGGIMSARSQAKKARIEKARVKELVQKKEVKYANFLLHNGVGDLECMTVPLFGKRTKFGSKLYALNFYVCGVLSSTA</sequence>
<evidence type="ECO:0000313" key="4">
    <source>
        <dbReference type="WBParaSite" id="TCLT_0000224801-mRNA-1"/>
    </source>
</evidence>
<accession>A0A0N5CPU8</accession>
<evidence type="ECO:0000313" key="2">
    <source>
        <dbReference type="EMBL" id="VDM98098.1"/>
    </source>
</evidence>
<reference evidence="4" key="1">
    <citation type="submission" date="2017-02" db="UniProtKB">
        <authorList>
            <consortium name="WormBaseParasite"/>
        </authorList>
    </citation>
    <scope>IDENTIFICATION</scope>
</reference>
<dbReference type="AlphaFoldDB" id="A0A0N5CPU8"/>
<organism evidence="4">
    <name type="scientific">Thelazia callipaeda</name>
    <name type="common">Oriental eyeworm</name>
    <name type="synonym">Parasitic nematode</name>
    <dbReference type="NCBI Taxonomy" id="103827"/>
    <lineage>
        <taxon>Eukaryota</taxon>
        <taxon>Metazoa</taxon>
        <taxon>Ecdysozoa</taxon>
        <taxon>Nematoda</taxon>
        <taxon>Chromadorea</taxon>
        <taxon>Rhabditida</taxon>
        <taxon>Spirurina</taxon>
        <taxon>Spiruromorpha</taxon>
        <taxon>Thelazioidea</taxon>
        <taxon>Thelaziidae</taxon>
        <taxon>Thelazia</taxon>
    </lineage>
</organism>
<dbReference type="EMBL" id="UYYF01000420">
    <property type="protein sequence ID" value="VDM98098.1"/>
    <property type="molecule type" value="Genomic_DNA"/>
</dbReference>
<dbReference type="WBParaSite" id="TCLT_0000224801-mRNA-1">
    <property type="protein sequence ID" value="TCLT_0000224801-mRNA-1"/>
    <property type="gene ID" value="TCLT_0000224801"/>
</dbReference>
<name>A0A0N5CPU8_THECL</name>
<evidence type="ECO:0000256" key="1">
    <source>
        <dbReference type="SAM" id="Coils"/>
    </source>
</evidence>
<dbReference type="Gene3D" id="3.30.1330.30">
    <property type="match status" value="1"/>
</dbReference>
<keyword evidence="3" id="KW-1185">Reference proteome</keyword>
<dbReference type="Proteomes" id="UP000276776">
    <property type="component" value="Unassembled WGS sequence"/>
</dbReference>
<dbReference type="InterPro" id="IPR029064">
    <property type="entry name" value="Ribosomal_eL30-like_sf"/>
</dbReference>
<reference evidence="2 3" key="2">
    <citation type="submission" date="2018-11" db="EMBL/GenBank/DDBJ databases">
        <authorList>
            <consortium name="Pathogen Informatics"/>
        </authorList>
    </citation>
    <scope>NUCLEOTIDE SEQUENCE [LARGE SCALE GENOMIC DNA]</scope>
</reference>
<feature type="coiled-coil region" evidence="1">
    <location>
        <begin position="29"/>
        <end position="56"/>
    </location>
</feature>
<evidence type="ECO:0000313" key="3">
    <source>
        <dbReference type="Proteomes" id="UP000276776"/>
    </source>
</evidence>
<gene>
    <name evidence="2" type="ORF">TCLT_LOCUS2249</name>
</gene>